<dbReference type="GeneID" id="20673473"/>
<dbReference type="HOGENOM" id="CLU_771741_0_0_1"/>
<evidence type="ECO:0000313" key="2">
    <source>
        <dbReference type="EMBL" id="ETW80372.1"/>
    </source>
</evidence>
<organism evidence="2 3">
    <name type="scientific">Heterobasidion irregulare (strain TC 32-1)</name>
    <dbReference type="NCBI Taxonomy" id="747525"/>
    <lineage>
        <taxon>Eukaryota</taxon>
        <taxon>Fungi</taxon>
        <taxon>Dikarya</taxon>
        <taxon>Basidiomycota</taxon>
        <taxon>Agaricomycotina</taxon>
        <taxon>Agaricomycetes</taxon>
        <taxon>Russulales</taxon>
        <taxon>Bondarzewiaceae</taxon>
        <taxon>Heterobasidion</taxon>
        <taxon>Heterobasidion annosum species complex</taxon>
    </lineage>
</organism>
<dbReference type="InParanoid" id="W4K3I6"/>
<dbReference type="OrthoDB" id="3245210at2759"/>
<dbReference type="RefSeq" id="XP_009547132.1">
    <property type="nucleotide sequence ID" value="XM_009548837.1"/>
</dbReference>
<dbReference type="AlphaFoldDB" id="W4K3I6"/>
<feature type="region of interest" description="Disordered" evidence="1">
    <location>
        <begin position="190"/>
        <end position="232"/>
    </location>
</feature>
<reference evidence="2 3" key="1">
    <citation type="journal article" date="2012" name="New Phytol.">
        <title>Insight into trade-off between wood decay and parasitism from the genome of a fungal forest pathogen.</title>
        <authorList>
            <person name="Olson A."/>
            <person name="Aerts A."/>
            <person name="Asiegbu F."/>
            <person name="Belbahri L."/>
            <person name="Bouzid O."/>
            <person name="Broberg A."/>
            <person name="Canback B."/>
            <person name="Coutinho P.M."/>
            <person name="Cullen D."/>
            <person name="Dalman K."/>
            <person name="Deflorio G."/>
            <person name="van Diepen L.T."/>
            <person name="Dunand C."/>
            <person name="Duplessis S."/>
            <person name="Durling M."/>
            <person name="Gonthier P."/>
            <person name="Grimwood J."/>
            <person name="Fossdal C.G."/>
            <person name="Hansson D."/>
            <person name="Henrissat B."/>
            <person name="Hietala A."/>
            <person name="Himmelstrand K."/>
            <person name="Hoffmeister D."/>
            <person name="Hogberg N."/>
            <person name="James T.Y."/>
            <person name="Karlsson M."/>
            <person name="Kohler A."/>
            <person name="Kues U."/>
            <person name="Lee Y.H."/>
            <person name="Lin Y.C."/>
            <person name="Lind M."/>
            <person name="Lindquist E."/>
            <person name="Lombard V."/>
            <person name="Lucas S."/>
            <person name="Lunden K."/>
            <person name="Morin E."/>
            <person name="Murat C."/>
            <person name="Park J."/>
            <person name="Raffaello T."/>
            <person name="Rouze P."/>
            <person name="Salamov A."/>
            <person name="Schmutz J."/>
            <person name="Solheim H."/>
            <person name="Stahlberg J."/>
            <person name="Velez H."/>
            <person name="de Vries R.P."/>
            <person name="Wiebenga A."/>
            <person name="Woodward S."/>
            <person name="Yakovlev I."/>
            <person name="Garbelotto M."/>
            <person name="Martin F."/>
            <person name="Grigoriev I.V."/>
            <person name="Stenlid J."/>
        </authorList>
    </citation>
    <scope>NUCLEOTIDE SEQUENCE [LARGE SCALE GENOMIC DNA]</scope>
    <source>
        <strain evidence="2 3">TC 32-1</strain>
    </source>
</reference>
<dbReference type="Proteomes" id="UP000030671">
    <property type="component" value="Unassembled WGS sequence"/>
</dbReference>
<evidence type="ECO:0000256" key="1">
    <source>
        <dbReference type="SAM" id="MobiDB-lite"/>
    </source>
</evidence>
<feature type="region of interest" description="Disordered" evidence="1">
    <location>
        <begin position="345"/>
        <end position="370"/>
    </location>
</feature>
<feature type="compositionally biased region" description="Polar residues" evidence="1">
    <location>
        <begin position="350"/>
        <end position="362"/>
    </location>
</feature>
<accession>W4K3I6</accession>
<dbReference type="KEGG" id="hir:HETIRDRAFT_418395"/>
<evidence type="ECO:0000313" key="3">
    <source>
        <dbReference type="Proteomes" id="UP000030671"/>
    </source>
</evidence>
<protein>
    <submittedName>
        <fullName evidence="2">Uncharacterized protein</fullName>
    </submittedName>
</protein>
<feature type="region of interest" description="Disordered" evidence="1">
    <location>
        <begin position="118"/>
        <end position="142"/>
    </location>
</feature>
<feature type="compositionally biased region" description="Basic and acidic residues" evidence="1">
    <location>
        <begin position="193"/>
        <end position="232"/>
    </location>
</feature>
<keyword evidence="3" id="KW-1185">Reference proteome</keyword>
<gene>
    <name evidence="2" type="ORF">HETIRDRAFT_418395</name>
</gene>
<dbReference type="EMBL" id="KI925459">
    <property type="protein sequence ID" value="ETW80372.1"/>
    <property type="molecule type" value="Genomic_DNA"/>
</dbReference>
<sequence>MVNNLDAELEKHARERYDAIQRAHDDALVEWTVGKKAAMDAISKIESGLKELFADGEQRVMKISKEAAEELSKERKELERKMSEKRKEYDDMLKKCQKQLEDELELKQSTRLNDVMEKQRAVEDERRAAKEKGENERKHIADSLKAKRRELHARIQSAESTARIKWEGQVEATVKAAAEEKMKQEQRMLAQQRDADGNMRLRERECRGRSKREEDRHQAAEHKRQRESAQEKARAHIIEAWTTYKARWKKIESEPQGKPLPSSDIPWPTLKKPMHSLDITIGSMRELIMSPYHSTGETIEARLYSERSRWNEDSFASILSKVDEADRQSVKLGANLVRKLLKELSKESEGSPSVGANTTDSLGSLGLDSY</sequence>
<proteinExistence type="predicted"/>
<name>W4K3I6_HETIT</name>